<gene>
    <name evidence="2" type="ORF">PV07_06376</name>
</gene>
<dbReference type="Proteomes" id="UP000054466">
    <property type="component" value="Unassembled WGS sequence"/>
</dbReference>
<name>A0A0D2CHQ3_9EURO</name>
<reference evidence="2 3" key="1">
    <citation type="submission" date="2015-01" db="EMBL/GenBank/DDBJ databases">
        <title>The Genome Sequence of Cladophialophora immunda CBS83496.</title>
        <authorList>
            <consortium name="The Broad Institute Genomics Platform"/>
            <person name="Cuomo C."/>
            <person name="de Hoog S."/>
            <person name="Gorbushina A."/>
            <person name="Stielow B."/>
            <person name="Teixiera M."/>
            <person name="Abouelleil A."/>
            <person name="Chapman S.B."/>
            <person name="Priest M."/>
            <person name="Young S.K."/>
            <person name="Wortman J."/>
            <person name="Nusbaum C."/>
            <person name="Birren B."/>
        </authorList>
    </citation>
    <scope>NUCLEOTIDE SEQUENCE [LARGE SCALE GENOMIC DNA]</scope>
    <source>
        <strain evidence="2 3">CBS 83496</strain>
    </source>
</reference>
<sequence>MDLRGEQELGIDDIWYVPSRCFIDVGFRTIDPFSKEQVSEPPTPTSPSTRHSIDDDPLAPPLTPTKIKISDPNICRRLLHRLTMKKVSPCCARETQYGGYEATRIEGRDHRVNGVISDSLCESSL</sequence>
<dbReference type="RefSeq" id="XP_016250864.1">
    <property type="nucleotide sequence ID" value="XM_016393345.1"/>
</dbReference>
<dbReference type="OrthoDB" id="4159642at2759"/>
<keyword evidence="3" id="KW-1185">Reference proteome</keyword>
<dbReference type="EMBL" id="KN847042">
    <property type="protein sequence ID" value="KIW30648.1"/>
    <property type="molecule type" value="Genomic_DNA"/>
</dbReference>
<feature type="region of interest" description="Disordered" evidence="1">
    <location>
        <begin position="33"/>
        <end position="64"/>
    </location>
</feature>
<evidence type="ECO:0000313" key="3">
    <source>
        <dbReference type="Proteomes" id="UP000054466"/>
    </source>
</evidence>
<evidence type="ECO:0000256" key="1">
    <source>
        <dbReference type="SAM" id="MobiDB-lite"/>
    </source>
</evidence>
<dbReference type="VEuPathDB" id="FungiDB:PV07_06376"/>
<dbReference type="HOGENOM" id="CLU_1992382_0_0_1"/>
<proteinExistence type="predicted"/>
<accession>A0A0D2CHQ3</accession>
<dbReference type="GeneID" id="27345570"/>
<protein>
    <submittedName>
        <fullName evidence="2">Uncharacterized protein</fullName>
    </submittedName>
</protein>
<organism evidence="2 3">
    <name type="scientific">Cladophialophora immunda</name>
    <dbReference type="NCBI Taxonomy" id="569365"/>
    <lineage>
        <taxon>Eukaryota</taxon>
        <taxon>Fungi</taxon>
        <taxon>Dikarya</taxon>
        <taxon>Ascomycota</taxon>
        <taxon>Pezizomycotina</taxon>
        <taxon>Eurotiomycetes</taxon>
        <taxon>Chaetothyriomycetidae</taxon>
        <taxon>Chaetothyriales</taxon>
        <taxon>Herpotrichiellaceae</taxon>
        <taxon>Cladophialophora</taxon>
    </lineage>
</organism>
<dbReference type="AlphaFoldDB" id="A0A0D2CHQ3"/>
<evidence type="ECO:0000313" key="2">
    <source>
        <dbReference type="EMBL" id="KIW30648.1"/>
    </source>
</evidence>